<evidence type="ECO:0000259" key="7">
    <source>
        <dbReference type="PROSITE" id="PS51900"/>
    </source>
</evidence>
<dbReference type="Proteomes" id="UP001597116">
    <property type="component" value="Unassembled WGS sequence"/>
</dbReference>
<feature type="domain" description="Tyr recombinase" evidence="6">
    <location>
        <begin position="221"/>
        <end position="357"/>
    </location>
</feature>
<feature type="region of interest" description="Disordered" evidence="5">
    <location>
        <begin position="1"/>
        <end position="20"/>
    </location>
</feature>
<keyword evidence="3" id="KW-0233">DNA recombination</keyword>
<evidence type="ECO:0000259" key="6">
    <source>
        <dbReference type="PROSITE" id="PS51898"/>
    </source>
</evidence>
<dbReference type="Gene3D" id="1.10.443.10">
    <property type="entry name" value="Intergrase catalytic core"/>
    <property type="match status" value="1"/>
</dbReference>
<evidence type="ECO:0000256" key="2">
    <source>
        <dbReference type="ARBA" id="ARBA00023125"/>
    </source>
</evidence>
<dbReference type="Pfam" id="PF00589">
    <property type="entry name" value="Phage_integrase"/>
    <property type="match status" value="1"/>
</dbReference>
<gene>
    <name evidence="8" type="ORF">ACFQ4C_20780</name>
</gene>
<dbReference type="InterPro" id="IPR011010">
    <property type="entry name" value="DNA_brk_join_enz"/>
</dbReference>
<dbReference type="Pfam" id="PF02899">
    <property type="entry name" value="Phage_int_SAM_1"/>
    <property type="match status" value="1"/>
</dbReference>
<name>A0ABW3QI05_9BACT</name>
<reference evidence="9" key="1">
    <citation type="journal article" date="2019" name="Int. J. Syst. Evol. Microbiol.">
        <title>The Global Catalogue of Microorganisms (GCM) 10K type strain sequencing project: providing services to taxonomists for standard genome sequencing and annotation.</title>
        <authorList>
            <consortium name="The Broad Institute Genomics Platform"/>
            <consortium name="The Broad Institute Genome Sequencing Center for Infectious Disease"/>
            <person name="Wu L."/>
            <person name="Ma J."/>
        </authorList>
    </citation>
    <scope>NUCLEOTIDE SEQUENCE [LARGE SCALE GENOMIC DNA]</scope>
    <source>
        <strain evidence="9">CCUG 55608</strain>
    </source>
</reference>
<dbReference type="Gene3D" id="1.10.150.130">
    <property type="match status" value="1"/>
</dbReference>
<keyword evidence="1" id="KW-0229">DNA integration</keyword>
<dbReference type="InterPro" id="IPR004107">
    <property type="entry name" value="Integrase_SAM-like_N"/>
</dbReference>
<dbReference type="EMBL" id="JBHTLP010000016">
    <property type="protein sequence ID" value="MFD1143575.1"/>
    <property type="molecule type" value="Genomic_DNA"/>
</dbReference>
<protein>
    <submittedName>
        <fullName evidence="8">Tyrosine-type recombinase/integrase</fullName>
    </submittedName>
</protein>
<dbReference type="PROSITE" id="PS51900">
    <property type="entry name" value="CB"/>
    <property type="match status" value="1"/>
</dbReference>
<evidence type="ECO:0000256" key="4">
    <source>
        <dbReference type="PROSITE-ProRule" id="PRU01248"/>
    </source>
</evidence>
<feature type="domain" description="Core-binding (CB)" evidence="7">
    <location>
        <begin position="105"/>
        <end position="190"/>
    </location>
</feature>
<dbReference type="InterPro" id="IPR044068">
    <property type="entry name" value="CB"/>
</dbReference>
<proteinExistence type="predicted"/>
<keyword evidence="2 4" id="KW-0238">DNA-binding</keyword>
<evidence type="ECO:0000313" key="8">
    <source>
        <dbReference type="EMBL" id="MFD1143575.1"/>
    </source>
</evidence>
<dbReference type="InterPro" id="IPR010998">
    <property type="entry name" value="Integrase_recombinase_N"/>
</dbReference>
<evidence type="ECO:0000256" key="3">
    <source>
        <dbReference type="ARBA" id="ARBA00023172"/>
    </source>
</evidence>
<dbReference type="InterPro" id="IPR013762">
    <property type="entry name" value="Integrase-like_cat_sf"/>
</dbReference>
<organism evidence="8 9">
    <name type="scientific">Larkinella insperata</name>
    <dbReference type="NCBI Taxonomy" id="332158"/>
    <lineage>
        <taxon>Bacteria</taxon>
        <taxon>Pseudomonadati</taxon>
        <taxon>Bacteroidota</taxon>
        <taxon>Cytophagia</taxon>
        <taxon>Cytophagales</taxon>
        <taxon>Spirosomataceae</taxon>
        <taxon>Larkinella</taxon>
    </lineage>
</organism>
<sequence length="357" mass="40722">MPSVSTQKAQNKEADQPRTGQYTVSQLIRTFATEFPKSSNYPRHARAYVDDCLKKGIALDGISYAQYTADLPPNRVSPIRKFILFYQRIGQPAIIPNPKTEKISTAANDLIGRFIGEASNLKGEHSKQTYTKALQTFFIYINKQHQLGQLASLSSSTVAAFVQYLEKADYSPYTINLYLSATKQLAAWCVRQNKSLKLNKLQINELRKIDNIRGLAVERASPRDCLEIDERNLLLSGVDSLADRVILVLLTLKGLRPSDLTRLRVGNLDFENQQIHVPNERKKLCKAINFLAECREIVERYLIESNRWPLTKECQNELLFSNLKAYQIRYIVDKHLRKHGLKRKGISAQNLGMDSYT</sequence>
<comment type="caution">
    <text evidence="8">The sequence shown here is derived from an EMBL/GenBank/DDBJ whole genome shotgun (WGS) entry which is preliminary data.</text>
</comment>
<dbReference type="SUPFAM" id="SSF56349">
    <property type="entry name" value="DNA breaking-rejoining enzymes"/>
    <property type="match status" value="1"/>
</dbReference>
<dbReference type="RefSeq" id="WP_379884448.1">
    <property type="nucleotide sequence ID" value="NZ_JBHTLP010000016.1"/>
</dbReference>
<evidence type="ECO:0000313" key="9">
    <source>
        <dbReference type="Proteomes" id="UP001597116"/>
    </source>
</evidence>
<dbReference type="InterPro" id="IPR002104">
    <property type="entry name" value="Integrase_catalytic"/>
</dbReference>
<keyword evidence="9" id="KW-1185">Reference proteome</keyword>
<dbReference type="PROSITE" id="PS51898">
    <property type="entry name" value="TYR_RECOMBINASE"/>
    <property type="match status" value="1"/>
</dbReference>
<evidence type="ECO:0000256" key="5">
    <source>
        <dbReference type="SAM" id="MobiDB-lite"/>
    </source>
</evidence>
<accession>A0ABW3QI05</accession>
<evidence type="ECO:0000256" key="1">
    <source>
        <dbReference type="ARBA" id="ARBA00022908"/>
    </source>
</evidence>